<keyword evidence="11" id="KW-1185">Reference proteome</keyword>
<evidence type="ECO:0000313" key="11">
    <source>
        <dbReference type="Proteomes" id="UP000774958"/>
    </source>
</evidence>
<gene>
    <name evidence="10" type="primary">bcsC</name>
    <name evidence="10" type="ORF">LA374_00795</name>
</gene>
<evidence type="ECO:0000256" key="3">
    <source>
        <dbReference type="ARBA" id="ARBA00022729"/>
    </source>
</evidence>
<dbReference type="SMART" id="SM00028">
    <property type="entry name" value="TPR"/>
    <property type="match status" value="5"/>
</dbReference>
<evidence type="ECO:0000256" key="1">
    <source>
        <dbReference type="ARBA" id="ARBA00003476"/>
    </source>
</evidence>
<feature type="repeat" description="TPR" evidence="7">
    <location>
        <begin position="377"/>
        <end position="410"/>
    </location>
</feature>
<dbReference type="InterPro" id="IPR008410">
    <property type="entry name" value="BCSC_C"/>
</dbReference>
<comment type="function">
    <text evidence="1">Required for maximal bacterial cellulose synthesis.</text>
</comment>
<accession>A0ABS7V5W6</accession>
<feature type="domain" description="Cellulose synthase operon C C-terminal" evidence="9">
    <location>
        <begin position="790"/>
        <end position="1114"/>
    </location>
</feature>
<dbReference type="PROSITE" id="PS50005">
    <property type="entry name" value="TPR"/>
    <property type="match status" value="1"/>
</dbReference>
<keyword evidence="4" id="KW-0677">Repeat</keyword>
<keyword evidence="5 7" id="KW-0802">TPR repeat</keyword>
<dbReference type="RefSeq" id="WP_224161776.1">
    <property type="nucleotide sequence ID" value="NZ_JAIRBT010000001.1"/>
</dbReference>
<protein>
    <submittedName>
        <fullName evidence="10">Cellulose biosynthesis protein BcsC</fullName>
    </submittedName>
</protein>
<evidence type="ECO:0000256" key="6">
    <source>
        <dbReference type="ARBA" id="ARBA00022916"/>
    </source>
</evidence>
<feature type="chain" id="PRO_5046111988" evidence="8">
    <location>
        <begin position="22"/>
        <end position="1135"/>
    </location>
</feature>
<reference evidence="10 11" key="1">
    <citation type="submission" date="2021-09" db="EMBL/GenBank/DDBJ databases">
        <title>Aeromonas schubertii isolated from Asian sea bass.</title>
        <authorList>
            <person name="Pinpimai K."/>
        </authorList>
    </citation>
    <scope>NUCLEOTIDE SEQUENCE [LARGE SCALE GENOMIC DNA]</scope>
    <source>
        <strain evidence="10 11">CHULA2021a</strain>
    </source>
</reference>
<evidence type="ECO:0000256" key="4">
    <source>
        <dbReference type="ARBA" id="ARBA00022737"/>
    </source>
</evidence>
<comment type="caution">
    <text evidence="10">The sequence shown here is derived from an EMBL/GenBank/DDBJ whole genome shotgun (WGS) entry which is preliminary data.</text>
</comment>
<dbReference type="PANTHER" id="PTHR12558:SF13">
    <property type="entry name" value="CELL DIVISION CYCLE PROTEIN 27 HOMOLOG"/>
    <property type="match status" value="1"/>
</dbReference>
<proteinExistence type="predicted"/>
<keyword evidence="6" id="KW-0135">Cellulose biosynthesis</keyword>
<organism evidence="10 11">
    <name type="scientific">Aeromonas schubertii</name>
    <dbReference type="NCBI Taxonomy" id="652"/>
    <lineage>
        <taxon>Bacteria</taxon>
        <taxon>Pseudomonadati</taxon>
        <taxon>Pseudomonadota</taxon>
        <taxon>Gammaproteobacteria</taxon>
        <taxon>Aeromonadales</taxon>
        <taxon>Aeromonadaceae</taxon>
        <taxon>Aeromonas</taxon>
    </lineage>
</organism>
<dbReference type="EMBL" id="JAIRBT010000001">
    <property type="protein sequence ID" value="MBZ6064757.1"/>
    <property type="molecule type" value="Genomic_DNA"/>
</dbReference>
<dbReference type="Proteomes" id="UP000774958">
    <property type="component" value="Unassembled WGS sequence"/>
</dbReference>
<name>A0ABS7V5W6_9GAMM</name>
<dbReference type="InterPro" id="IPR019734">
    <property type="entry name" value="TPR_rpt"/>
</dbReference>
<dbReference type="Gene3D" id="1.25.40.10">
    <property type="entry name" value="Tetratricopeptide repeat domain"/>
    <property type="match status" value="4"/>
</dbReference>
<dbReference type="InterPro" id="IPR011990">
    <property type="entry name" value="TPR-like_helical_dom_sf"/>
</dbReference>
<evidence type="ECO:0000256" key="2">
    <source>
        <dbReference type="ARBA" id="ARBA00005186"/>
    </source>
</evidence>
<dbReference type="Pfam" id="PF05420">
    <property type="entry name" value="BCSC_C"/>
    <property type="match status" value="1"/>
</dbReference>
<comment type="pathway">
    <text evidence="2">Glycan metabolism; bacterial cellulose biosynthesis.</text>
</comment>
<feature type="signal peptide" evidence="8">
    <location>
        <begin position="1"/>
        <end position="21"/>
    </location>
</feature>
<sequence length="1135" mass="124096">MSALSALCLLGALLGSTSVRAEVEPVSWLLGQIRLGEATGREDLVSNSLYSLSLLEGARGELLAAQARQALRLGKVDEARRLLGELGKLAPDSPLYRQGMANLALSEPAKRQQLQQARLLSRAGRLDEALSLYRSLLVEGQAPNLELAVEYALLQASIPSLHRQGMAELVRLNRDYPGQPALQAGLAGHLLADGRQREAFTLLEKMAQSPFSRGSAASLWLGAIRDMPVGEPSIAALERFITVFGSGDEVTSALAMLEEQQSRWASPAFRARQRALAGEASLAELKRALAANPDDVALIGALGQAYSRANQRALAIAQFERVLREPGLDDRAKWQGLLDTNRYWLLLEQADGALERGEASLAAKRYRQAVRLDAKEAEGWLGLGDANLALGDEAAAEQAYGQARRLVPGDSRPLLKLFALYRARDPERALALIEGSPALAAQGKRLRSELLQQQADSLAEQGEQSGAQALRQQALTLTPEDPWLTYRVASTLAEQGEAGRGELMLRGGLALYPRDAAWYRALALYLSGQERPEEGRRVLARLPKAQWSEEMGALDRRLQRDQTLTEARRLHQEGQLAAAEAHLRPLLPDPEALLLLAGWAAQRGEGAEADAFYRRLLEVEPGSLEARIGLAELALDRGDRAAAREWLPPWPDTLPPIGEAGVWREVANLYQALGESARAEAIFTAYAPSMAQASSRDSALFWRDGARQRFATGQTGQAIELDRKAMAAAGLIPDAGVNEGDLTRATRAREGEEWLAASLRADLDRHYRQSQTTVSFDSDYWGSSGTGGTSDLRALTQMLQLDTPWAGGTLFGRIERVDMDAGHFSGQEKFGTCVERLCTPGDQQAQGTLVAAGWHKGRWAFDLGTTPLGFEVVDWSGGASVQGDLGDLGWTFTLSRRPVTSSLLSYAGTMDPGTGTVWGGVRANGARLDLSHDLGGAVGYWGSLQQHLLTGENVPDNWRTRLMGGGYYKFIHQEHRRASVGLNTMLWHYQRDLGGYTLGQGGYYSPRRYFSLSLPVGYRQRSSDWSWEVNGSLSWSRSRSDDTQRYPISGLVPPALPDRDAIERGGGSSGFGYTLGGLVEYRLTDHWRIGARIDIQQADDYAPSHGTLFLRYSFKPWQGDLDMPPRPLTPYGEFD</sequence>
<evidence type="ECO:0000259" key="9">
    <source>
        <dbReference type="Pfam" id="PF05420"/>
    </source>
</evidence>
<evidence type="ECO:0000313" key="10">
    <source>
        <dbReference type="EMBL" id="MBZ6064757.1"/>
    </source>
</evidence>
<dbReference type="PANTHER" id="PTHR12558">
    <property type="entry name" value="CELL DIVISION CYCLE 16,23,27"/>
    <property type="match status" value="1"/>
</dbReference>
<evidence type="ECO:0000256" key="8">
    <source>
        <dbReference type="SAM" id="SignalP"/>
    </source>
</evidence>
<evidence type="ECO:0000256" key="7">
    <source>
        <dbReference type="PROSITE-ProRule" id="PRU00339"/>
    </source>
</evidence>
<dbReference type="SUPFAM" id="SSF48452">
    <property type="entry name" value="TPR-like"/>
    <property type="match status" value="3"/>
</dbReference>
<keyword evidence="3 8" id="KW-0732">Signal</keyword>
<dbReference type="NCBIfam" id="NF008520">
    <property type="entry name" value="PRK11447.1"/>
    <property type="match status" value="1"/>
</dbReference>
<evidence type="ECO:0000256" key="5">
    <source>
        <dbReference type="ARBA" id="ARBA00022803"/>
    </source>
</evidence>